<dbReference type="CDD" id="cd03137">
    <property type="entry name" value="GATase1_AraC_1"/>
    <property type="match status" value="1"/>
</dbReference>
<dbReference type="SMART" id="SM00342">
    <property type="entry name" value="HTH_ARAC"/>
    <property type="match status" value="1"/>
</dbReference>
<dbReference type="Proteomes" id="UP000536441">
    <property type="component" value="Unassembled WGS sequence"/>
</dbReference>
<dbReference type="Pfam" id="PF12833">
    <property type="entry name" value="HTH_18"/>
    <property type="match status" value="1"/>
</dbReference>
<sequence length="319" mass="34594">MSRPSSHHVTMFAPADLHSLEISGVMDAFHEANRQSGQPLYDLCVVAETCEPIRCASGVRIVPDCTIDDAPAAADTVFITGSYGIPETPSDRVLAWIGEQAHAARRFGAVCTGTFLIGAAGLIDGRRVTTHWDYADALGARYPAARLDADAIFIRDGALFTSAGVTAAIDLALALIEEDHGRDLAMAIARHMVIYLKRPGGQSQYSVHLVAQTGRRTPIEQVQRWAAEHPDADLGTAALAARAAMSPRNFTRIFRQETGATPAEFVQRLRIDFARRLLEETDLPLAAVARAAGLGTAASARRAFLRVLGITMRQYRDRF</sequence>
<name>A0A7Y6B2U2_9SPHN</name>
<keyword evidence="5" id="KW-1185">Reference proteome</keyword>
<dbReference type="PANTHER" id="PTHR43130">
    <property type="entry name" value="ARAC-FAMILY TRANSCRIPTIONAL REGULATOR"/>
    <property type="match status" value="1"/>
</dbReference>
<dbReference type="GO" id="GO:0003700">
    <property type="term" value="F:DNA-binding transcription factor activity"/>
    <property type="evidence" value="ECO:0007669"/>
    <property type="project" value="InterPro"/>
</dbReference>
<dbReference type="RefSeq" id="WP_175310293.1">
    <property type="nucleotide sequence ID" value="NZ_JABMCH010000034.1"/>
</dbReference>
<dbReference type="EMBL" id="JABMCH010000034">
    <property type="protein sequence ID" value="NUU45452.1"/>
    <property type="molecule type" value="Genomic_DNA"/>
</dbReference>
<evidence type="ECO:0000256" key="2">
    <source>
        <dbReference type="ARBA" id="ARBA00023163"/>
    </source>
</evidence>
<reference evidence="4 5" key="1">
    <citation type="submission" date="2020-05" db="EMBL/GenBank/DDBJ databases">
        <title>Genome Sequencing of Type Strains.</title>
        <authorList>
            <person name="Lemaire J.F."/>
            <person name="Inderbitzin P."/>
            <person name="Gregorio O.A."/>
            <person name="Collins S.B."/>
            <person name="Wespe N."/>
            <person name="Knight-Connoni V."/>
        </authorList>
    </citation>
    <scope>NUCLEOTIDE SEQUENCE [LARGE SCALE GENOMIC DNA]</scope>
    <source>
        <strain evidence="4 5">DSM 100049</strain>
    </source>
</reference>
<evidence type="ECO:0000259" key="3">
    <source>
        <dbReference type="PROSITE" id="PS01124"/>
    </source>
</evidence>
<dbReference type="InterPro" id="IPR009057">
    <property type="entry name" value="Homeodomain-like_sf"/>
</dbReference>
<dbReference type="PROSITE" id="PS01124">
    <property type="entry name" value="HTH_ARAC_FAMILY_2"/>
    <property type="match status" value="1"/>
</dbReference>
<proteinExistence type="predicted"/>
<dbReference type="AlphaFoldDB" id="A0A7Y6B2U2"/>
<dbReference type="GO" id="GO:0043565">
    <property type="term" value="F:sequence-specific DNA binding"/>
    <property type="evidence" value="ECO:0007669"/>
    <property type="project" value="InterPro"/>
</dbReference>
<evidence type="ECO:0000313" key="5">
    <source>
        <dbReference type="Proteomes" id="UP000536441"/>
    </source>
</evidence>
<keyword evidence="2" id="KW-0804">Transcription</keyword>
<evidence type="ECO:0000313" key="4">
    <source>
        <dbReference type="EMBL" id="NUU45452.1"/>
    </source>
</evidence>
<comment type="caution">
    <text evidence="4">The sequence shown here is derived from an EMBL/GenBank/DDBJ whole genome shotgun (WGS) entry which is preliminary data.</text>
</comment>
<evidence type="ECO:0000256" key="1">
    <source>
        <dbReference type="ARBA" id="ARBA00023015"/>
    </source>
</evidence>
<gene>
    <name evidence="4" type="ORF">HP438_00430</name>
</gene>
<dbReference type="Pfam" id="PF01965">
    <property type="entry name" value="DJ-1_PfpI"/>
    <property type="match status" value="1"/>
</dbReference>
<feature type="domain" description="HTH araC/xylS-type" evidence="3">
    <location>
        <begin position="220"/>
        <end position="318"/>
    </location>
</feature>
<dbReference type="InterPro" id="IPR002818">
    <property type="entry name" value="DJ-1/PfpI"/>
</dbReference>
<dbReference type="Gene3D" id="3.40.50.880">
    <property type="match status" value="1"/>
</dbReference>
<keyword evidence="1" id="KW-0805">Transcription regulation</keyword>
<dbReference type="PANTHER" id="PTHR43130:SF3">
    <property type="entry name" value="HTH-TYPE TRANSCRIPTIONAL REGULATOR RV1931C"/>
    <property type="match status" value="1"/>
</dbReference>
<accession>A0A7Y6B2U2</accession>
<dbReference type="InterPro" id="IPR052158">
    <property type="entry name" value="INH-QAR"/>
</dbReference>
<dbReference type="SUPFAM" id="SSF46689">
    <property type="entry name" value="Homeodomain-like"/>
    <property type="match status" value="2"/>
</dbReference>
<dbReference type="InterPro" id="IPR029062">
    <property type="entry name" value="Class_I_gatase-like"/>
</dbReference>
<dbReference type="SUPFAM" id="SSF52317">
    <property type="entry name" value="Class I glutamine amidotransferase-like"/>
    <property type="match status" value="1"/>
</dbReference>
<dbReference type="Gene3D" id="1.10.10.60">
    <property type="entry name" value="Homeodomain-like"/>
    <property type="match status" value="2"/>
</dbReference>
<organism evidence="4 5">
    <name type="scientific">Sphingomonas zeae</name>
    <dbReference type="NCBI Taxonomy" id="1646122"/>
    <lineage>
        <taxon>Bacteria</taxon>
        <taxon>Pseudomonadati</taxon>
        <taxon>Pseudomonadota</taxon>
        <taxon>Alphaproteobacteria</taxon>
        <taxon>Sphingomonadales</taxon>
        <taxon>Sphingomonadaceae</taxon>
        <taxon>Sphingomonas</taxon>
    </lineage>
</organism>
<dbReference type="InterPro" id="IPR018060">
    <property type="entry name" value="HTH_AraC"/>
</dbReference>
<protein>
    <submittedName>
        <fullName evidence="4">Helix-turn-helix domain-containing protein</fullName>
    </submittedName>
</protein>